<dbReference type="PANTHER" id="PTHR13129:SF4">
    <property type="entry name" value="DDB1- AND CUL4-ASSOCIATED FACTOR 1"/>
    <property type="match status" value="1"/>
</dbReference>
<dbReference type="AlphaFoldDB" id="A0A1I7Y6K1"/>
<dbReference type="GO" id="GO:0080008">
    <property type="term" value="C:Cul4-RING E3 ubiquitin ligase complex"/>
    <property type="evidence" value="ECO:0007669"/>
    <property type="project" value="TreeGrafter"/>
</dbReference>
<proteinExistence type="predicted"/>
<accession>A0A1I7Y6K1</accession>
<feature type="compositionally biased region" description="Low complexity" evidence="3">
    <location>
        <begin position="195"/>
        <end position="204"/>
    </location>
</feature>
<feature type="region of interest" description="Disordered" evidence="3">
    <location>
        <begin position="147"/>
        <end position="235"/>
    </location>
</feature>
<dbReference type="Proteomes" id="UP000095287">
    <property type="component" value="Unplaced"/>
</dbReference>
<evidence type="ECO:0000313" key="4">
    <source>
        <dbReference type="Proteomes" id="UP000095287"/>
    </source>
</evidence>
<dbReference type="GO" id="GO:0016567">
    <property type="term" value="P:protein ubiquitination"/>
    <property type="evidence" value="ECO:0007669"/>
    <property type="project" value="InterPro"/>
</dbReference>
<keyword evidence="4" id="KW-1185">Reference proteome</keyword>
<organism evidence="4 5">
    <name type="scientific">Steinernema glaseri</name>
    <dbReference type="NCBI Taxonomy" id="37863"/>
    <lineage>
        <taxon>Eukaryota</taxon>
        <taxon>Metazoa</taxon>
        <taxon>Ecdysozoa</taxon>
        <taxon>Nematoda</taxon>
        <taxon>Chromadorea</taxon>
        <taxon>Rhabditida</taxon>
        <taxon>Tylenchina</taxon>
        <taxon>Panagrolaimomorpha</taxon>
        <taxon>Strongyloidoidea</taxon>
        <taxon>Steinernematidae</taxon>
        <taxon>Steinernema</taxon>
    </lineage>
</organism>
<dbReference type="PANTHER" id="PTHR13129">
    <property type="entry name" value="VPRBP PROTEIN-RELATED"/>
    <property type="match status" value="1"/>
</dbReference>
<dbReference type="SUPFAM" id="SSF48371">
    <property type="entry name" value="ARM repeat"/>
    <property type="match status" value="1"/>
</dbReference>
<name>A0A1I7Y6K1_9BILA</name>
<feature type="compositionally biased region" description="Basic and acidic residues" evidence="3">
    <location>
        <begin position="164"/>
        <end position="176"/>
    </location>
</feature>
<evidence type="ECO:0000256" key="1">
    <source>
        <dbReference type="ARBA" id="ARBA00004123"/>
    </source>
</evidence>
<dbReference type="InterPro" id="IPR033270">
    <property type="entry name" value="VPRBP/DCAF1"/>
</dbReference>
<comment type="subcellular location">
    <subcellularLocation>
        <location evidence="1">Nucleus</location>
    </subcellularLocation>
</comment>
<dbReference type="GO" id="GO:0005634">
    <property type="term" value="C:nucleus"/>
    <property type="evidence" value="ECO:0007669"/>
    <property type="project" value="UniProtKB-SubCell"/>
</dbReference>
<dbReference type="WBParaSite" id="L893_g1300.t1">
    <property type="protein sequence ID" value="L893_g1300.t1"/>
    <property type="gene ID" value="L893_g1300"/>
</dbReference>
<keyword evidence="2" id="KW-0539">Nucleus</keyword>
<evidence type="ECO:0000256" key="2">
    <source>
        <dbReference type="ARBA" id="ARBA00023242"/>
    </source>
</evidence>
<sequence>MTAFQFNLFLVGFSSNRCQYRGSLQICTSYTFHTDVNISTAACRLLLCVLPVIDTHSIIMDVNDFCEKLYRVAETGPTRELRAYAVGLIAACNEVTRGPNYGSFNNKLIPIVLQRLNECRKTMQKEYAEEDKQKLANLPTTFAQLQQDGSKVSKNDGEGQDGNKVSKNDDEGHGSNEQENLVKVSSSREKIVNDANNPSSSNAPPRKKAKMNSGSANAVEDHDKSPKKKKTSKAVEDHCLTDNGWSNKSQAALNKITFGRFSFYPLTPAMEQRLILQYLTPLGEFQDLLTAVFENDTMDLLFYYLDFNNTRDVRLTHEAIRFIASLLVHRKFAFSFIAKKGIEKLMKIFKHSLASVGVATCLYYLSYSSDVMETLCSFPDNTVDDLVDYALYLLDHSYESGRASATMFFTYALPYRRVIECFDRKDGLLKVYNYISTLTLIQEGVSVILSPDDTESTIQSLANAFALLRTYAETHLHLKLIPILNEYPELEVCSAVGSLVSNDSTGFKALRAEPDTLRNEVQVMLKIFPDNIGWKPISALDRFGLMDLMTRVLNLLLNQSYPGRIDILRSLLEFVWIVTTHPTMQLRILDGIEFRPTFEESTFNTSDSTVPTHGPIWVNCISTNGAIRSIVT</sequence>
<reference evidence="5" key="1">
    <citation type="submission" date="2016-11" db="UniProtKB">
        <authorList>
            <consortium name="WormBaseParasite"/>
        </authorList>
    </citation>
    <scope>IDENTIFICATION</scope>
</reference>
<dbReference type="InterPro" id="IPR016024">
    <property type="entry name" value="ARM-type_fold"/>
</dbReference>
<evidence type="ECO:0000313" key="5">
    <source>
        <dbReference type="WBParaSite" id="L893_g1300.t1"/>
    </source>
</evidence>
<protein>
    <submittedName>
        <fullName evidence="5">LisH domain-containing protein</fullName>
    </submittedName>
</protein>
<evidence type="ECO:0000256" key="3">
    <source>
        <dbReference type="SAM" id="MobiDB-lite"/>
    </source>
</evidence>